<dbReference type="GO" id="GO:0010345">
    <property type="term" value="P:suberin biosynthetic process"/>
    <property type="evidence" value="ECO:0007669"/>
    <property type="project" value="TreeGrafter"/>
</dbReference>
<sequence>MELGNIVQFLENKTILVTGATGFLAKSNSLSPSLSHTQACKHTRVDKIDLLMFYVAVILLLRASNANSAAQRLQNEITGKEVFRVLRETWGPNFKSFISEKMILVAGDISCRENLGVKDSNTIEDMRRNIDIVVNSAATTSFDERYDRAFGINTLGALHVMDFAKKCTNIKLLLHVSTAYVSREKEGVILEKPLYVGETLNGVTGLDIDEEKKLGNEIQMTKYVCIHEIHGRDAVRTLQRRSSTCYIASHNHNQKLQRTFSWLGRRFQVFSTI</sequence>
<keyword evidence="1" id="KW-0443">Lipid metabolism</keyword>
<reference evidence="3 4" key="1">
    <citation type="submission" date="2023-12" db="EMBL/GenBank/DDBJ databases">
        <title>A high-quality genome assembly for Dillenia turbinata (Dilleniales).</title>
        <authorList>
            <person name="Chanderbali A."/>
        </authorList>
    </citation>
    <scope>NUCLEOTIDE SEQUENCE [LARGE SCALE GENOMIC DNA]</scope>
    <source>
        <strain evidence="3">LSX21</strain>
        <tissue evidence="3">Leaf</tissue>
    </source>
</reference>
<comment type="caution">
    <text evidence="3">The sequence shown here is derived from an EMBL/GenBank/DDBJ whole genome shotgun (WGS) entry which is preliminary data.</text>
</comment>
<keyword evidence="1" id="KW-0521">NADP</keyword>
<dbReference type="SUPFAM" id="SSF51735">
    <property type="entry name" value="NAD(P)-binding Rossmann-fold domains"/>
    <property type="match status" value="1"/>
</dbReference>
<comment type="similarity">
    <text evidence="1">Belongs to the fatty acyl-CoA reductase family.</text>
</comment>
<dbReference type="AlphaFoldDB" id="A0AAN8VQT6"/>
<dbReference type="InterPro" id="IPR013120">
    <property type="entry name" value="FAR_NAD-bd"/>
</dbReference>
<dbReference type="InterPro" id="IPR026055">
    <property type="entry name" value="FAR"/>
</dbReference>
<proteinExistence type="inferred from homology"/>
<evidence type="ECO:0000313" key="4">
    <source>
        <dbReference type="Proteomes" id="UP001370490"/>
    </source>
</evidence>
<keyword evidence="1" id="KW-0444">Lipid biosynthesis</keyword>
<dbReference type="PANTHER" id="PTHR11011">
    <property type="entry name" value="MALE STERILITY PROTEIN 2-RELATED"/>
    <property type="match status" value="1"/>
</dbReference>
<dbReference type="GO" id="GO:0035336">
    <property type="term" value="P:long-chain fatty-acyl-CoA metabolic process"/>
    <property type="evidence" value="ECO:0007669"/>
    <property type="project" value="TreeGrafter"/>
</dbReference>
<dbReference type="Pfam" id="PF07993">
    <property type="entry name" value="NAD_binding_4"/>
    <property type="match status" value="1"/>
</dbReference>
<dbReference type="EC" id="1.2.1.84" evidence="1"/>
<feature type="domain" description="Thioester reductase (TE)" evidence="2">
    <location>
        <begin position="56"/>
        <end position="224"/>
    </location>
</feature>
<organism evidence="3 4">
    <name type="scientific">Dillenia turbinata</name>
    <dbReference type="NCBI Taxonomy" id="194707"/>
    <lineage>
        <taxon>Eukaryota</taxon>
        <taxon>Viridiplantae</taxon>
        <taxon>Streptophyta</taxon>
        <taxon>Embryophyta</taxon>
        <taxon>Tracheophyta</taxon>
        <taxon>Spermatophyta</taxon>
        <taxon>Magnoliopsida</taxon>
        <taxon>eudicotyledons</taxon>
        <taxon>Gunneridae</taxon>
        <taxon>Pentapetalae</taxon>
        <taxon>Dilleniales</taxon>
        <taxon>Dilleniaceae</taxon>
        <taxon>Dillenia</taxon>
    </lineage>
</organism>
<evidence type="ECO:0000313" key="3">
    <source>
        <dbReference type="EMBL" id="KAK6936199.1"/>
    </source>
</evidence>
<gene>
    <name evidence="3" type="ORF">RJ641_033229</name>
</gene>
<dbReference type="InterPro" id="IPR036291">
    <property type="entry name" value="NAD(P)-bd_dom_sf"/>
</dbReference>
<evidence type="ECO:0000259" key="2">
    <source>
        <dbReference type="Pfam" id="PF07993"/>
    </source>
</evidence>
<evidence type="ECO:0000256" key="1">
    <source>
        <dbReference type="RuleBase" id="RU363097"/>
    </source>
</evidence>
<dbReference type="PANTHER" id="PTHR11011:SF99">
    <property type="entry name" value="FATTY ACYL-COA REDUCTASE 3"/>
    <property type="match status" value="1"/>
</dbReference>
<protein>
    <recommendedName>
        <fullName evidence="1">Fatty acyl-CoA reductase</fullName>
        <ecNumber evidence="1">1.2.1.84</ecNumber>
    </recommendedName>
</protein>
<dbReference type="EMBL" id="JBAMMX010000007">
    <property type="protein sequence ID" value="KAK6936199.1"/>
    <property type="molecule type" value="Genomic_DNA"/>
</dbReference>
<comment type="function">
    <text evidence="1">Catalyzes the reduction of fatty acyl-CoA to fatty alcohols.</text>
</comment>
<accession>A0AAN8VQT6</accession>
<dbReference type="GO" id="GO:0102965">
    <property type="term" value="F:alcohol-forming long-chain fatty acyl-CoA reductase activity"/>
    <property type="evidence" value="ECO:0007669"/>
    <property type="project" value="UniProtKB-EC"/>
</dbReference>
<dbReference type="Proteomes" id="UP001370490">
    <property type="component" value="Unassembled WGS sequence"/>
</dbReference>
<comment type="catalytic activity">
    <reaction evidence="1">
        <text>a long-chain fatty acyl-CoA + 2 NADPH + 2 H(+) = a long-chain primary fatty alcohol + 2 NADP(+) + CoA</text>
        <dbReference type="Rhea" id="RHEA:52716"/>
        <dbReference type="ChEBI" id="CHEBI:15378"/>
        <dbReference type="ChEBI" id="CHEBI:57287"/>
        <dbReference type="ChEBI" id="CHEBI:57783"/>
        <dbReference type="ChEBI" id="CHEBI:58349"/>
        <dbReference type="ChEBI" id="CHEBI:77396"/>
        <dbReference type="ChEBI" id="CHEBI:83139"/>
        <dbReference type="EC" id="1.2.1.84"/>
    </reaction>
</comment>
<name>A0AAN8VQT6_9MAGN</name>
<keyword evidence="1" id="KW-0560">Oxidoreductase</keyword>
<keyword evidence="4" id="KW-1185">Reference proteome</keyword>
<dbReference type="GO" id="GO:0080019">
    <property type="term" value="F:alcohol-forming very long-chain fatty acyl-CoA reductase activity"/>
    <property type="evidence" value="ECO:0007669"/>
    <property type="project" value="InterPro"/>
</dbReference>
<dbReference type="Gene3D" id="3.40.50.720">
    <property type="entry name" value="NAD(P)-binding Rossmann-like Domain"/>
    <property type="match status" value="1"/>
</dbReference>